<evidence type="ECO:0000313" key="4">
    <source>
        <dbReference type="Proteomes" id="UP000326354"/>
    </source>
</evidence>
<dbReference type="EMBL" id="AP019860">
    <property type="protein sequence ID" value="BBM87078.1"/>
    <property type="molecule type" value="Genomic_DNA"/>
</dbReference>
<dbReference type="KEGG" id="uam:UABAM_05481"/>
<evidence type="ECO:0000259" key="2">
    <source>
        <dbReference type="PROSITE" id="PS50878"/>
    </source>
</evidence>
<accession>A0A5S9IS03</accession>
<dbReference type="InterPro" id="IPR051083">
    <property type="entry name" value="GrpII_Intron_Splice-Mob/Def"/>
</dbReference>
<evidence type="ECO:0000313" key="3">
    <source>
        <dbReference type="EMBL" id="BBM87078.1"/>
    </source>
</evidence>
<feature type="domain" description="Reverse transcriptase" evidence="2">
    <location>
        <begin position="74"/>
        <end position="323"/>
    </location>
</feature>
<dbReference type="PROSITE" id="PS50878">
    <property type="entry name" value="RT_POL"/>
    <property type="match status" value="1"/>
</dbReference>
<comment type="similarity">
    <text evidence="1">Belongs to the bacterial reverse transcriptase family.</text>
</comment>
<dbReference type="InterPro" id="IPR043502">
    <property type="entry name" value="DNA/RNA_pol_sf"/>
</dbReference>
<dbReference type="SUPFAM" id="SSF56672">
    <property type="entry name" value="DNA/RNA polymerases"/>
    <property type="match status" value="1"/>
</dbReference>
<reference evidence="3 4" key="1">
    <citation type="submission" date="2019-08" db="EMBL/GenBank/DDBJ databases">
        <title>Complete genome sequence of Candidatus Uab amorphum.</title>
        <authorList>
            <person name="Shiratori T."/>
            <person name="Suzuki S."/>
            <person name="Kakizawa Y."/>
            <person name="Ishida K."/>
        </authorList>
    </citation>
    <scope>NUCLEOTIDE SEQUENCE [LARGE SCALE GENOMIC DNA]</scope>
    <source>
        <strain evidence="3 4">SRT547</strain>
    </source>
</reference>
<dbReference type="OrthoDB" id="258234at2"/>
<dbReference type="GO" id="GO:0003964">
    <property type="term" value="F:RNA-directed DNA polymerase activity"/>
    <property type="evidence" value="ECO:0007669"/>
    <property type="project" value="UniProtKB-KW"/>
</dbReference>
<evidence type="ECO:0000256" key="1">
    <source>
        <dbReference type="ARBA" id="ARBA00034120"/>
    </source>
</evidence>
<dbReference type="InterPro" id="IPR030931">
    <property type="entry name" value="Group_II_RT_mat"/>
</dbReference>
<dbReference type="AlphaFoldDB" id="A0A5S9IS03"/>
<dbReference type="CDD" id="cd01651">
    <property type="entry name" value="RT_G2_intron"/>
    <property type="match status" value="1"/>
</dbReference>
<dbReference type="Proteomes" id="UP000326354">
    <property type="component" value="Chromosome"/>
</dbReference>
<keyword evidence="3" id="KW-0808">Transferase</keyword>
<sequence length="444" mass="52876">MLYTETGKTWEKLSLISSHARRDRRFQFTSLAHLLNEEYLRDCYKSLNRNKAVGIDNVSWRDYGENLEENLSKLVRKLKSKKYKPMPARRVYIPKEGDEKRALGIPAIENKIVERGITWILESIYEQDFLNNSYGFRPEKNCHQALKEINNIVSSQPVSYIVEADIRKFFDKVPHAMLLSSIKMRIKDTTMLNLIEKFLKAGYVDHEMMIRTEEGTPQGSILSPILSNIYLHNVLDTWFENTIKKSAKGYCELIRYADDFLCLTRYKEDAIKIEKALNERFKRCGLELHPEKTRILSFGRFERGNARLQNRRANTFDFLGFTHYCDVTRKGRFKIGRKTSRKKFAAKCKDMNTWLRSIRNLVEAKEWWKTLEAKLRGHYQYYGVSENYESISHFYRVTIRMVIKWMNRRSQKKSMNWEGFQRYLKLYPLPKPKIVHNFYLSRVR</sequence>
<dbReference type="InterPro" id="IPR000477">
    <property type="entry name" value="RT_dom"/>
</dbReference>
<proteinExistence type="inferred from homology"/>
<protein>
    <submittedName>
        <fullName evidence="3">Group II intron reverse transcriptase/maturase</fullName>
    </submittedName>
</protein>
<gene>
    <name evidence="3" type="ORF">UABAM_05481</name>
</gene>
<dbReference type="PANTHER" id="PTHR34047">
    <property type="entry name" value="NUCLEAR INTRON MATURASE 1, MITOCHONDRIAL-RELATED"/>
    <property type="match status" value="1"/>
</dbReference>
<keyword evidence="3" id="KW-0548">Nucleotidyltransferase</keyword>
<dbReference type="RefSeq" id="WP_151971109.1">
    <property type="nucleotide sequence ID" value="NZ_AP019860.1"/>
</dbReference>
<keyword evidence="3" id="KW-0695">RNA-directed DNA polymerase</keyword>
<organism evidence="3 4">
    <name type="scientific">Uabimicrobium amorphum</name>
    <dbReference type="NCBI Taxonomy" id="2596890"/>
    <lineage>
        <taxon>Bacteria</taxon>
        <taxon>Pseudomonadati</taxon>
        <taxon>Planctomycetota</taxon>
        <taxon>Candidatus Uabimicrobiia</taxon>
        <taxon>Candidatus Uabimicrobiales</taxon>
        <taxon>Candidatus Uabimicrobiaceae</taxon>
        <taxon>Candidatus Uabimicrobium</taxon>
    </lineage>
</organism>
<dbReference type="PANTHER" id="PTHR34047:SF8">
    <property type="entry name" value="PROTEIN YKFC"/>
    <property type="match status" value="1"/>
</dbReference>
<name>A0A5S9IS03_UABAM</name>
<keyword evidence="4" id="KW-1185">Reference proteome</keyword>
<dbReference type="NCBIfam" id="TIGR04416">
    <property type="entry name" value="group_II_RT_mat"/>
    <property type="match status" value="1"/>
</dbReference>
<dbReference type="Pfam" id="PF00078">
    <property type="entry name" value="RVT_1"/>
    <property type="match status" value="1"/>
</dbReference>